<dbReference type="RefSeq" id="WP_160730325.1">
    <property type="nucleotide sequence ID" value="NZ_WTYP01000001.1"/>
</dbReference>
<keyword evidence="2" id="KW-0812">Transmembrane</keyword>
<accession>A0A6I4V0D9</accession>
<organism evidence="3 4">
    <name type="scientific">Pontixanthobacter luteolus</name>
    <dbReference type="NCBI Taxonomy" id="295089"/>
    <lineage>
        <taxon>Bacteria</taxon>
        <taxon>Pseudomonadati</taxon>
        <taxon>Pseudomonadota</taxon>
        <taxon>Alphaproteobacteria</taxon>
        <taxon>Sphingomonadales</taxon>
        <taxon>Erythrobacteraceae</taxon>
        <taxon>Pontixanthobacter</taxon>
    </lineage>
</organism>
<feature type="compositionally biased region" description="Pro residues" evidence="1">
    <location>
        <begin position="108"/>
        <end position="117"/>
    </location>
</feature>
<reference evidence="3 4" key="1">
    <citation type="submission" date="2019-12" db="EMBL/GenBank/DDBJ databases">
        <title>Genomic-based taxomic classification of the family Erythrobacteraceae.</title>
        <authorList>
            <person name="Xu L."/>
        </authorList>
    </citation>
    <scope>NUCLEOTIDE SEQUENCE [LARGE SCALE GENOMIC DNA]</scope>
    <source>
        <strain evidence="3 4">SW-109</strain>
    </source>
</reference>
<feature type="transmembrane region" description="Helical" evidence="2">
    <location>
        <begin position="46"/>
        <end position="67"/>
    </location>
</feature>
<dbReference type="Proteomes" id="UP000471435">
    <property type="component" value="Unassembled WGS sequence"/>
</dbReference>
<keyword evidence="2" id="KW-1133">Transmembrane helix</keyword>
<dbReference type="AlphaFoldDB" id="A0A6I4V0D9"/>
<evidence type="ECO:0000313" key="4">
    <source>
        <dbReference type="Proteomes" id="UP000471435"/>
    </source>
</evidence>
<evidence type="ECO:0000256" key="2">
    <source>
        <dbReference type="SAM" id="Phobius"/>
    </source>
</evidence>
<evidence type="ECO:0000256" key="1">
    <source>
        <dbReference type="SAM" id="MobiDB-lite"/>
    </source>
</evidence>
<feature type="region of interest" description="Disordered" evidence="1">
    <location>
        <begin position="1"/>
        <end position="24"/>
    </location>
</feature>
<comment type="caution">
    <text evidence="3">The sequence shown here is derived from an EMBL/GenBank/DDBJ whole genome shotgun (WGS) entry which is preliminary data.</text>
</comment>
<proteinExistence type="predicted"/>
<protein>
    <submittedName>
        <fullName evidence="3">Uncharacterized protein</fullName>
    </submittedName>
</protein>
<gene>
    <name evidence="3" type="ORF">GRI43_07205</name>
</gene>
<keyword evidence="4" id="KW-1185">Reference proteome</keyword>
<feature type="compositionally biased region" description="Low complexity" evidence="1">
    <location>
        <begin position="118"/>
        <end position="131"/>
    </location>
</feature>
<dbReference type="OrthoDB" id="7499632at2"/>
<evidence type="ECO:0000313" key="3">
    <source>
        <dbReference type="EMBL" id="MXP47175.1"/>
    </source>
</evidence>
<dbReference type="EMBL" id="WTYP01000001">
    <property type="protein sequence ID" value="MXP47175.1"/>
    <property type="molecule type" value="Genomic_DNA"/>
</dbReference>
<sequence length="291" mass="30343">MADGTATEAPATEDDGASSASSLPTEIAPVEAQSEVIGDNTAGLGLAAWLAALAAVLAIVVGAFLFWRRQRSEFAAAPQIEPPLARTPAAGSATAETNRREPVKPPKRTPSPAPPFAPAAGSAAAATPATGAGKGKLHVKAEALSLSRSLMNATLAYRFELLNQGDRDLTDITVKADVVTAHGQAPIGDQIADAATVLQPMSVVETIPVGDGHEVRGEFRLPINAIRTISQGQARLYVPLLRLRIEAEGLDPIISTLVVGIKPAETGAKLQPFRLDEMAQTYRNIGLRALN</sequence>
<name>A0A6I4V0D9_9SPHN</name>
<keyword evidence="2" id="KW-0472">Membrane</keyword>
<feature type="region of interest" description="Disordered" evidence="1">
    <location>
        <begin position="83"/>
        <end position="132"/>
    </location>
</feature>